<dbReference type="InterPro" id="IPR050121">
    <property type="entry name" value="Cytochrome_P450_monoxygenase"/>
</dbReference>
<sequence length="536" mass="59853">MDFQAVFYGLLRHCLLLGSTFTILYSSTTFISALSQIFQVPSLPESPRCRHFIIPQQVIATYGHGNATKSTAGPDPEVRIQPATNFWVGKVCRIQPNVVIFNSPSAYRSIYGPTANARKADIYKVWRQDMNKISTLTAVEKAEHGRKKKLLKSAFTDDAIRSAEAFVVQHVDSFCNILVANSEAQQTTNMADMADRLVFDIMCDLSFGKSFELKESASNPLLSVPHSIDTGAVFLSNIGRSPFLPVWLWLKTKGLNTILNKTRPAEFRLLFSLIRTNILRRIEEESQVDEKRNNGRKDMFHYLFHTQDSVTGVRAYSDAELTIEAGLLLTTALGATATSVSAFLFYITRNQHAYKKLIEEIRNTFASADEIQGSAVLSSCRYLRACLDETLRMTPAQPGEGLRIVLKGGLEIEGHFTSEGVSSFGDPWVFRPERWIVDERNGVYATDVARAQSAFFPFSIGPVSCVGQKLARSIISVTVAKMLYQFDVVLPPGNRLGEGAENLGWGRRDNNVFQVRDATFALREGPMVQFMKRQAV</sequence>
<evidence type="ECO:0000256" key="1">
    <source>
        <dbReference type="PIRSR" id="PIRSR602401-1"/>
    </source>
</evidence>
<keyword evidence="2" id="KW-0472">Membrane</keyword>
<dbReference type="Proteomes" id="UP000469558">
    <property type="component" value="Unassembled WGS sequence"/>
</dbReference>
<organism evidence="3 4">
    <name type="scientific">Lachnellula suecica</name>
    <dbReference type="NCBI Taxonomy" id="602035"/>
    <lineage>
        <taxon>Eukaryota</taxon>
        <taxon>Fungi</taxon>
        <taxon>Dikarya</taxon>
        <taxon>Ascomycota</taxon>
        <taxon>Pezizomycotina</taxon>
        <taxon>Leotiomycetes</taxon>
        <taxon>Helotiales</taxon>
        <taxon>Lachnaceae</taxon>
        <taxon>Lachnellula</taxon>
    </lineage>
</organism>
<gene>
    <name evidence="3" type="primary">apf7_5</name>
    <name evidence="3" type="ORF">LSUE1_G004512</name>
</gene>
<keyword evidence="1" id="KW-0349">Heme</keyword>
<accession>A0A8T9CBI3</accession>
<dbReference type="InterPro" id="IPR002401">
    <property type="entry name" value="Cyt_P450_E_grp-I"/>
</dbReference>
<comment type="cofactor">
    <cofactor evidence="1">
        <name>heme</name>
        <dbReference type="ChEBI" id="CHEBI:30413"/>
    </cofactor>
</comment>
<dbReference type="AlphaFoldDB" id="A0A8T9CBI3"/>
<keyword evidence="2" id="KW-1133">Transmembrane helix</keyword>
<dbReference type="PANTHER" id="PTHR24305:SF226">
    <property type="entry name" value="CYTOCHROME P450 MONOOXYGENASE"/>
    <property type="match status" value="1"/>
</dbReference>
<comment type="caution">
    <text evidence="3">The sequence shown here is derived from an EMBL/GenBank/DDBJ whole genome shotgun (WGS) entry which is preliminary data.</text>
</comment>
<dbReference type="Gene3D" id="1.10.630.10">
    <property type="entry name" value="Cytochrome P450"/>
    <property type="match status" value="1"/>
</dbReference>
<evidence type="ECO:0000313" key="3">
    <source>
        <dbReference type="EMBL" id="TVY82656.1"/>
    </source>
</evidence>
<reference evidence="3 4" key="1">
    <citation type="submission" date="2018-05" db="EMBL/GenBank/DDBJ databases">
        <title>Genome sequencing and assembly of the regulated plant pathogen Lachnellula willkommii and related sister species for the development of diagnostic species identification markers.</title>
        <authorList>
            <person name="Giroux E."/>
            <person name="Bilodeau G."/>
        </authorList>
    </citation>
    <scope>NUCLEOTIDE SEQUENCE [LARGE SCALE GENOMIC DNA]</scope>
    <source>
        <strain evidence="3 4">CBS 268.59</strain>
    </source>
</reference>
<protein>
    <submittedName>
        <fullName evidence="3">Cytochrome P450 monooxygenase apf7</fullName>
    </submittedName>
</protein>
<evidence type="ECO:0000313" key="4">
    <source>
        <dbReference type="Proteomes" id="UP000469558"/>
    </source>
</evidence>
<dbReference type="GO" id="GO:0005506">
    <property type="term" value="F:iron ion binding"/>
    <property type="evidence" value="ECO:0007669"/>
    <property type="project" value="InterPro"/>
</dbReference>
<evidence type="ECO:0000256" key="2">
    <source>
        <dbReference type="SAM" id="Phobius"/>
    </source>
</evidence>
<keyword evidence="2" id="KW-0812">Transmembrane</keyword>
<keyword evidence="3" id="KW-0560">Oxidoreductase</keyword>
<dbReference type="GO" id="GO:0020037">
    <property type="term" value="F:heme binding"/>
    <property type="evidence" value="ECO:0007669"/>
    <property type="project" value="InterPro"/>
</dbReference>
<feature type="binding site" description="axial binding residue" evidence="1">
    <location>
        <position position="465"/>
    </location>
    <ligand>
        <name>heme</name>
        <dbReference type="ChEBI" id="CHEBI:30413"/>
    </ligand>
    <ligandPart>
        <name>Fe</name>
        <dbReference type="ChEBI" id="CHEBI:18248"/>
    </ligandPart>
</feature>
<name>A0A8T9CBI3_9HELO</name>
<keyword evidence="4" id="KW-1185">Reference proteome</keyword>
<keyword evidence="1" id="KW-0408">Iron</keyword>
<dbReference type="EMBL" id="QGMK01000291">
    <property type="protein sequence ID" value="TVY82656.1"/>
    <property type="molecule type" value="Genomic_DNA"/>
</dbReference>
<dbReference type="InterPro" id="IPR036396">
    <property type="entry name" value="Cyt_P450_sf"/>
</dbReference>
<dbReference type="GO" id="GO:0016705">
    <property type="term" value="F:oxidoreductase activity, acting on paired donors, with incorporation or reduction of molecular oxygen"/>
    <property type="evidence" value="ECO:0007669"/>
    <property type="project" value="InterPro"/>
</dbReference>
<keyword evidence="1" id="KW-0479">Metal-binding</keyword>
<feature type="transmembrane region" description="Helical" evidence="2">
    <location>
        <begin position="325"/>
        <end position="347"/>
    </location>
</feature>
<dbReference type="Pfam" id="PF00067">
    <property type="entry name" value="p450"/>
    <property type="match status" value="1"/>
</dbReference>
<dbReference type="SUPFAM" id="SSF48264">
    <property type="entry name" value="Cytochrome P450"/>
    <property type="match status" value="1"/>
</dbReference>
<dbReference type="OrthoDB" id="1470350at2759"/>
<dbReference type="GO" id="GO:0004497">
    <property type="term" value="F:monooxygenase activity"/>
    <property type="evidence" value="ECO:0007669"/>
    <property type="project" value="UniProtKB-KW"/>
</dbReference>
<dbReference type="PRINTS" id="PR00463">
    <property type="entry name" value="EP450I"/>
</dbReference>
<proteinExistence type="predicted"/>
<keyword evidence="3" id="KW-0503">Monooxygenase</keyword>
<dbReference type="PRINTS" id="PR00385">
    <property type="entry name" value="P450"/>
</dbReference>
<dbReference type="InterPro" id="IPR001128">
    <property type="entry name" value="Cyt_P450"/>
</dbReference>
<dbReference type="PANTHER" id="PTHR24305">
    <property type="entry name" value="CYTOCHROME P450"/>
    <property type="match status" value="1"/>
</dbReference>